<sequence>MDLKVKLLVVLPVIFLFMEVVPSLGFRRYKKPFPTRLPNVITKEQCGKVWPKLPSKRFSRFLRGPVCTRPNDTVLFEKLKDIGGFNPRYVAINRTEAMKFPNLLADRNSVAVTRPPKLHTVKASVSHYSVGKKIGKREADNLPRAAGTILDQQCFDAGSIVEGSGLRRLCSECSAITQLPDDIFPRFINEIICEESSESCGSPLIGLCQQRNLEFRFLQFTGNFRRNFLLSLILNLDVFVEDTVEFDQDVRGCCECRTFTA</sequence>
<evidence type="ECO:0000313" key="2">
    <source>
        <dbReference type="Proteomes" id="UP000275408"/>
    </source>
</evidence>
<proteinExistence type="predicted"/>
<dbReference type="PANTHER" id="PTHR33995">
    <property type="entry name" value="PROTEIN CBG18546"/>
    <property type="match status" value="1"/>
</dbReference>
<name>A0A3M6U1Z9_POCDA</name>
<reference evidence="1 2" key="1">
    <citation type="journal article" date="2018" name="Sci. Rep.">
        <title>Comparative analysis of the Pocillopora damicornis genome highlights role of immune system in coral evolution.</title>
        <authorList>
            <person name="Cunning R."/>
            <person name="Bay R.A."/>
            <person name="Gillette P."/>
            <person name="Baker A.C."/>
            <person name="Traylor-Knowles N."/>
        </authorList>
    </citation>
    <scope>NUCLEOTIDE SEQUENCE [LARGE SCALE GENOMIC DNA]</scope>
    <source>
        <strain evidence="1">RSMAS</strain>
        <tissue evidence="1">Whole animal</tissue>
    </source>
</reference>
<dbReference type="EMBL" id="RCHS01002416">
    <property type="protein sequence ID" value="RMX47518.1"/>
    <property type="molecule type" value="Genomic_DNA"/>
</dbReference>
<evidence type="ECO:0000313" key="1">
    <source>
        <dbReference type="EMBL" id="RMX47518.1"/>
    </source>
</evidence>
<organism evidence="1 2">
    <name type="scientific">Pocillopora damicornis</name>
    <name type="common">Cauliflower coral</name>
    <name type="synonym">Millepora damicornis</name>
    <dbReference type="NCBI Taxonomy" id="46731"/>
    <lineage>
        <taxon>Eukaryota</taxon>
        <taxon>Metazoa</taxon>
        <taxon>Cnidaria</taxon>
        <taxon>Anthozoa</taxon>
        <taxon>Hexacorallia</taxon>
        <taxon>Scleractinia</taxon>
        <taxon>Astrocoeniina</taxon>
        <taxon>Pocilloporidae</taxon>
        <taxon>Pocillopora</taxon>
    </lineage>
</organism>
<gene>
    <name evidence="1" type="ORF">pdam_00002173</name>
</gene>
<dbReference type="PANTHER" id="PTHR33995:SF7">
    <property type="entry name" value="BURSICON SUBUNIT ALPHA-RELATED"/>
    <property type="match status" value="1"/>
</dbReference>
<dbReference type="AlphaFoldDB" id="A0A3M6U1Z9"/>
<dbReference type="InterPro" id="IPR029034">
    <property type="entry name" value="Cystine-knot_cytokine"/>
</dbReference>
<dbReference type="SUPFAM" id="SSF57501">
    <property type="entry name" value="Cystine-knot cytokines"/>
    <property type="match status" value="1"/>
</dbReference>
<dbReference type="Proteomes" id="UP000275408">
    <property type="component" value="Unassembled WGS sequence"/>
</dbReference>
<dbReference type="OrthoDB" id="5977230at2759"/>
<protein>
    <submittedName>
        <fullName evidence="1">Uncharacterized protein</fullName>
    </submittedName>
</protein>
<accession>A0A3M6U1Z9</accession>
<keyword evidence="2" id="KW-1185">Reference proteome</keyword>
<comment type="caution">
    <text evidence="1">The sequence shown here is derived from an EMBL/GenBank/DDBJ whole genome shotgun (WGS) entry which is preliminary data.</text>
</comment>